<proteinExistence type="predicted"/>
<protein>
    <submittedName>
        <fullName evidence="1">Uncharacterized protein</fullName>
    </submittedName>
</protein>
<sequence>MTDKVIFFSCRHCGGVKEQRTREVDGFHIVTYLAQIIPTERSCYHRSWDDERGWNFVEVQAEKVDG</sequence>
<keyword evidence="2" id="KW-1185">Reference proteome</keyword>
<dbReference type="AlphaFoldDB" id="A0A090E9W1"/>
<name>A0A090E9W1_MESPL</name>
<dbReference type="Proteomes" id="UP000045285">
    <property type="component" value="Unassembled WGS sequence"/>
</dbReference>
<evidence type="ECO:0000313" key="2">
    <source>
        <dbReference type="Proteomes" id="UP000045285"/>
    </source>
</evidence>
<dbReference type="EMBL" id="CCMZ01000056">
    <property type="protein sequence ID" value="CDX26729.1"/>
    <property type="molecule type" value="Genomic_DNA"/>
</dbReference>
<evidence type="ECO:0000313" key="1">
    <source>
        <dbReference type="EMBL" id="CDX26729.1"/>
    </source>
</evidence>
<gene>
    <name evidence="1" type="ORF">MPL3356_60519</name>
</gene>
<organism evidence="1 2">
    <name type="scientific">Mesorhizobium plurifarium</name>
    <dbReference type="NCBI Taxonomy" id="69974"/>
    <lineage>
        <taxon>Bacteria</taxon>
        <taxon>Pseudomonadati</taxon>
        <taxon>Pseudomonadota</taxon>
        <taxon>Alphaproteobacteria</taxon>
        <taxon>Hyphomicrobiales</taxon>
        <taxon>Phyllobacteriaceae</taxon>
        <taxon>Mesorhizobium</taxon>
    </lineage>
</organism>
<accession>A0A090E9W1</accession>
<reference evidence="2" key="1">
    <citation type="submission" date="2014-08" db="EMBL/GenBank/DDBJ databases">
        <authorList>
            <person name="Moulin L."/>
        </authorList>
    </citation>
    <scope>NUCLEOTIDE SEQUENCE [LARGE SCALE GENOMIC DNA]</scope>
</reference>